<dbReference type="GO" id="GO:0031124">
    <property type="term" value="P:mRNA 3'-end processing"/>
    <property type="evidence" value="ECO:0007669"/>
    <property type="project" value="InterPro"/>
</dbReference>
<dbReference type="PANTHER" id="PTHR19980">
    <property type="entry name" value="RNA CLEAVAGE STIMULATION FACTOR"/>
    <property type="match status" value="1"/>
</dbReference>
<dbReference type="AlphaFoldDB" id="A0A1R1Y037"/>
<dbReference type="InterPro" id="IPR045243">
    <property type="entry name" value="Rna14-like"/>
</dbReference>
<organism evidence="6 7">
    <name type="scientific">Smittium culicis</name>
    <dbReference type="NCBI Taxonomy" id="133412"/>
    <lineage>
        <taxon>Eukaryota</taxon>
        <taxon>Fungi</taxon>
        <taxon>Fungi incertae sedis</taxon>
        <taxon>Zoopagomycota</taxon>
        <taxon>Kickxellomycotina</taxon>
        <taxon>Harpellomycetes</taxon>
        <taxon>Harpellales</taxon>
        <taxon>Legeriomycetaceae</taxon>
        <taxon>Smittium</taxon>
    </lineage>
</organism>
<evidence type="ECO:0000256" key="1">
    <source>
        <dbReference type="ARBA" id="ARBA00004123"/>
    </source>
</evidence>
<evidence type="ECO:0000313" key="6">
    <source>
        <dbReference type="EMBL" id="OMJ20154.1"/>
    </source>
</evidence>
<evidence type="ECO:0000256" key="2">
    <source>
        <dbReference type="ARBA" id="ARBA00022737"/>
    </source>
</evidence>
<protein>
    <submittedName>
        <fullName evidence="6">mRNA 3'-end-processing protein RNA14</fullName>
    </submittedName>
</protein>
<evidence type="ECO:0000256" key="3">
    <source>
        <dbReference type="ARBA" id="ARBA00023242"/>
    </source>
</evidence>
<dbReference type="GO" id="GO:0003729">
    <property type="term" value="F:mRNA binding"/>
    <property type="evidence" value="ECO:0007669"/>
    <property type="project" value="TreeGrafter"/>
</dbReference>
<feature type="region of interest" description="Disordered" evidence="4">
    <location>
        <begin position="571"/>
        <end position="673"/>
    </location>
</feature>
<dbReference type="Pfam" id="PF05843">
    <property type="entry name" value="Suf"/>
    <property type="match status" value="2"/>
</dbReference>
<keyword evidence="2" id="KW-0677">Repeat</keyword>
<evidence type="ECO:0000313" key="7">
    <source>
        <dbReference type="Proteomes" id="UP000187283"/>
    </source>
</evidence>
<feature type="region of interest" description="Disordered" evidence="4">
    <location>
        <begin position="281"/>
        <end position="306"/>
    </location>
</feature>
<dbReference type="STRING" id="133412.A0A1R1Y037"/>
<dbReference type="InterPro" id="IPR018247">
    <property type="entry name" value="EF_Hand_1_Ca_BS"/>
</dbReference>
<dbReference type="PANTHER" id="PTHR19980:SF0">
    <property type="entry name" value="CLEAVAGE STIMULATION FACTOR SUBUNIT 3"/>
    <property type="match status" value="1"/>
</dbReference>
<evidence type="ECO:0000259" key="5">
    <source>
        <dbReference type="Pfam" id="PF05843"/>
    </source>
</evidence>
<dbReference type="InterPro" id="IPR011990">
    <property type="entry name" value="TPR-like_helical_dom_sf"/>
</dbReference>
<keyword evidence="7" id="KW-1185">Reference proteome</keyword>
<dbReference type="Proteomes" id="UP000187283">
    <property type="component" value="Unassembled WGS sequence"/>
</dbReference>
<feature type="compositionally biased region" description="Polar residues" evidence="4">
    <location>
        <begin position="612"/>
        <end position="673"/>
    </location>
</feature>
<reference evidence="6 7" key="1">
    <citation type="submission" date="2017-01" db="EMBL/GenBank/DDBJ databases">
        <authorList>
            <person name="Mah S.A."/>
            <person name="Swanson W.J."/>
            <person name="Moy G.W."/>
            <person name="Vacquier V.D."/>
        </authorList>
    </citation>
    <scope>NUCLEOTIDE SEQUENCE [LARGE SCALE GENOMIC DNA]</scope>
    <source>
        <strain evidence="6 7">GSMNP</strain>
    </source>
</reference>
<evidence type="ECO:0000256" key="4">
    <source>
        <dbReference type="SAM" id="MobiDB-lite"/>
    </source>
</evidence>
<dbReference type="SUPFAM" id="SSF48452">
    <property type="entry name" value="TPR-like"/>
    <property type="match status" value="1"/>
</dbReference>
<feature type="non-terminal residue" evidence="6">
    <location>
        <position position="673"/>
    </location>
</feature>
<comment type="subcellular location">
    <subcellularLocation>
        <location evidence="1">Nucleus</location>
    </subcellularLocation>
</comment>
<dbReference type="EMBL" id="LSSN01001315">
    <property type="protein sequence ID" value="OMJ20154.1"/>
    <property type="molecule type" value="Genomic_DNA"/>
</dbReference>
<proteinExistence type="predicted"/>
<dbReference type="InterPro" id="IPR008847">
    <property type="entry name" value="Suf"/>
</dbReference>
<feature type="domain" description="Suppressor of forked" evidence="5">
    <location>
        <begin position="87"/>
        <end position="278"/>
    </location>
</feature>
<dbReference type="GO" id="GO:0005634">
    <property type="term" value="C:nucleus"/>
    <property type="evidence" value="ECO:0007669"/>
    <property type="project" value="UniProtKB-SubCell"/>
</dbReference>
<keyword evidence="3" id="KW-0539">Nucleus</keyword>
<accession>A0A1R1Y037</accession>
<gene>
    <name evidence="6" type="ORF">AYI70_g4288</name>
</gene>
<dbReference type="PROSITE" id="PS00018">
    <property type="entry name" value="EF_HAND_1"/>
    <property type="match status" value="1"/>
</dbReference>
<comment type="caution">
    <text evidence="6">The sequence shown here is derived from an EMBL/GenBank/DDBJ whole genome shotgun (WGS) entry which is preliminary data.</text>
</comment>
<dbReference type="OrthoDB" id="26282at2759"/>
<sequence>MTARSTFLESSKYIESIKDNSPPSGFCVPVAWSNREKNYLFFWKRYIEWEKKNPQGLESESELEFRIVYIYEKAILSLRFYPEICTSVYFQLAEFEELNNNFESCHNLFKKLISTTESSIEAKRKKILGTIDLVDSQLEKLSLPNNKSNINTMSDSDENNTVSKSWEDNFKSLLLTDLGPGFELDLDFEFKQNKSESRDEILSQSLLFKKRKLEHLKASITAQTQNNLSIERGIHSQVWIAYLRFSMRTQGIDGARLVFKNARTGSIDNLTYHVFVASDTSEPTPEGIQSNSIENTNPKEVQNHSLPQPARNQITSIPVENEVMLTAEELKNIKVGSIKNGKFINRSVLLSSVSDSKASKPKISLWSSYKPSIVPSNTNPAWNFNKPNSFDNTFSNDGLNKLTDENTIGNNPPIIFPGRPFTNFDRNKTDSEVGSLSSLDRNADDFISKGDILSYLYNKIKELPASLIPILENNDLLDAIVSASSIQPSKIQSMLVSTLSSINPLTSPSYSNSQFNQSQNTMYGAQSSFVKNSNSPNVYLSSQSPFYQSNSTVPQFTNSDESTQLDRNNLASRNSENQNSVSGYIHNTSGQFPNRNPQFSGQAKFSNRDHGTNFSGNNLNGSPYMDSTSNNQSFANKPNQEKNQYFRHPNSSNVGVGTSAGNTNMNPNTANTG</sequence>
<feature type="compositionally biased region" description="Polar residues" evidence="4">
    <location>
        <begin position="571"/>
        <end position="605"/>
    </location>
</feature>
<name>A0A1R1Y037_9FUNG</name>
<dbReference type="Gene3D" id="1.25.40.1040">
    <property type="match status" value="2"/>
</dbReference>
<feature type="domain" description="Suppressor of forked" evidence="5">
    <location>
        <begin position="1"/>
        <end position="84"/>
    </location>
</feature>